<accession>A0A146KCZ4</accession>
<keyword evidence="4" id="KW-0862">Zinc</keyword>
<dbReference type="InterPro" id="IPR036866">
    <property type="entry name" value="RibonucZ/Hydroxyglut_hydro"/>
</dbReference>
<dbReference type="EMBL" id="GDID01001944">
    <property type="protein sequence ID" value="JAP94662.1"/>
    <property type="molecule type" value="Transcribed_RNA"/>
</dbReference>
<dbReference type="GO" id="GO:0046872">
    <property type="term" value="F:metal ion binding"/>
    <property type="evidence" value="ECO:0007669"/>
    <property type="project" value="UniProtKB-KW"/>
</dbReference>
<dbReference type="GO" id="GO:0016787">
    <property type="term" value="F:hydrolase activity"/>
    <property type="evidence" value="ECO:0007669"/>
    <property type="project" value="UniProtKB-KW"/>
</dbReference>
<keyword evidence="3 6" id="KW-0378">Hydrolase</keyword>
<evidence type="ECO:0000259" key="5">
    <source>
        <dbReference type="SMART" id="SM00849"/>
    </source>
</evidence>
<dbReference type="PANTHER" id="PTHR46233:SF3">
    <property type="entry name" value="HYDROXYACYLGLUTATHIONE HYDROLASE GLOC"/>
    <property type="match status" value="1"/>
</dbReference>
<feature type="domain" description="Metallo-beta-lactamase" evidence="5">
    <location>
        <begin position="7"/>
        <end position="185"/>
    </location>
</feature>
<comment type="cofactor">
    <cofactor evidence="1">
        <name>Zn(2+)</name>
        <dbReference type="ChEBI" id="CHEBI:29105"/>
    </cofactor>
</comment>
<dbReference type="CDD" id="cd06262">
    <property type="entry name" value="metallo-hydrolase-like_MBL-fold"/>
    <property type="match status" value="1"/>
</dbReference>
<feature type="non-terminal residue" evidence="6">
    <location>
        <position position="1"/>
    </location>
</feature>
<dbReference type="InterPro" id="IPR051453">
    <property type="entry name" value="MBL_Glyoxalase_II"/>
</dbReference>
<evidence type="ECO:0000256" key="4">
    <source>
        <dbReference type="ARBA" id="ARBA00022833"/>
    </source>
</evidence>
<evidence type="ECO:0000256" key="2">
    <source>
        <dbReference type="ARBA" id="ARBA00022723"/>
    </source>
</evidence>
<dbReference type="SMART" id="SM00849">
    <property type="entry name" value="Lactamase_B"/>
    <property type="match status" value="1"/>
</dbReference>
<dbReference type="AlphaFoldDB" id="A0A146KCZ4"/>
<dbReference type="PANTHER" id="PTHR46233">
    <property type="entry name" value="HYDROXYACYLGLUTATHIONE HYDROLASE GLOC"/>
    <property type="match status" value="1"/>
</dbReference>
<keyword evidence="2" id="KW-0479">Metal-binding</keyword>
<dbReference type="SUPFAM" id="SSF56281">
    <property type="entry name" value="Metallo-hydrolase/oxidoreductase"/>
    <property type="match status" value="1"/>
</dbReference>
<dbReference type="Gene3D" id="3.60.15.10">
    <property type="entry name" value="Ribonuclease Z/Hydroxyacylglutathione hydrolase-like"/>
    <property type="match status" value="1"/>
</dbReference>
<organism evidence="6">
    <name type="scientific">Trepomonas sp. PC1</name>
    <dbReference type="NCBI Taxonomy" id="1076344"/>
    <lineage>
        <taxon>Eukaryota</taxon>
        <taxon>Metamonada</taxon>
        <taxon>Diplomonadida</taxon>
        <taxon>Hexamitidae</taxon>
        <taxon>Hexamitinae</taxon>
        <taxon>Trepomonas</taxon>
    </lineage>
</organism>
<dbReference type="InterPro" id="IPR001279">
    <property type="entry name" value="Metallo-B-lactamas"/>
</dbReference>
<evidence type="ECO:0000256" key="3">
    <source>
        <dbReference type="ARBA" id="ARBA00022801"/>
    </source>
</evidence>
<dbReference type="Pfam" id="PF00753">
    <property type="entry name" value="Lactamase_B"/>
    <property type="match status" value="1"/>
</dbReference>
<protein>
    <submittedName>
        <fullName evidence="6">Hydroxyacylglutathione hydrolase</fullName>
    </submittedName>
</protein>
<gene>
    <name evidence="6" type="ORF">TPC1_12607</name>
</gene>
<evidence type="ECO:0000256" key="1">
    <source>
        <dbReference type="ARBA" id="ARBA00001947"/>
    </source>
</evidence>
<evidence type="ECO:0000313" key="6">
    <source>
        <dbReference type="EMBL" id="JAP94662.1"/>
    </source>
</evidence>
<proteinExistence type="predicted"/>
<reference evidence="6" key="1">
    <citation type="submission" date="2015-07" db="EMBL/GenBank/DDBJ databases">
        <title>Adaptation to a free-living lifestyle via gene acquisitions in the diplomonad Trepomonas sp. PC1.</title>
        <authorList>
            <person name="Xu F."/>
            <person name="Jerlstrom-Hultqvist J."/>
            <person name="Kolisko M."/>
            <person name="Simpson A.G.B."/>
            <person name="Roger A.J."/>
            <person name="Svard S.G."/>
            <person name="Andersson J.O."/>
        </authorList>
    </citation>
    <scope>NUCLEOTIDE SEQUENCE</scope>
    <source>
        <strain evidence="6">PC1</strain>
    </source>
</reference>
<name>A0A146KCZ4_9EUKA</name>
<sequence>FRLGQFQANCYLVSDLESKTGFIVDPGDNSQQIFDKIQLENINIKYIVLTHGHFDHTNGLQYFSQLFPNALILMHNADKQIYEEQAEQFIHWKIQIENPILHKITYFEQDQVLTIGKYIFKTIHTPGHSPGSICIYNEKVIFSGDTLFANNIGRTDFIGGNMKQMKESLQLLRKTMADQKLYPGHDDIGNVYSALINVQVYYL</sequence>